<evidence type="ECO:0000313" key="6">
    <source>
        <dbReference type="EMBL" id="HIU13738.1"/>
    </source>
</evidence>
<feature type="domain" description="ParB-like N-terminal" evidence="5">
    <location>
        <begin position="37"/>
        <end position="127"/>
    </location>
</feature>
<comment type="caution">
    <text evidence="6">The sequence shown here is derived from an EMBL/GenBank/DDBJ whole genome shotgun (WGS) entry which is preliminary data.</text>
</comment>
<evidence type="ECO:0000313" key="7">
    <source>
        <dbReference type="Proteomes" id="UP000824175"/>
    </source>
</evidence>
<dbReference type="Pfam" id="PF02195">
    <property type="entry name" value="ParB_N"/>
    <property type="match status" value="1"/>
</dbReference>
<evidence type="ECO:0000259" key="5">
    <source>
        <dbReference type="SMART" id="SM00470"/>
    </source>
</evidence>
<dbReference type="FunFam" id="3.90.1530.30:FF:000001">
    <property type="entry name" value="Chromosome partitioning protein ParB"/>
    <property type="match status" value="1"/>
</dbReference>
<accession>A0A9D1KZM9</accession>
<proteinExistence type="inferred from homology"/>
<sequence length="290" mass="32772">MSTSKKRLSKGLNELFGGDLQTVLDDIENNSTKQNATEVNLDEIRPNPHQPRRVFDDEKLSELAASIAQHGVFQPVILKKSSVQGYEIVAGERRVRASKLAGLKTIPAIFVDFTDAQMLEIALLENIQREDLNAIEEAQAYKHMMDELSLTQEQLAGRIGKSRTHVANTLRLLNLPEKIQNAVLAGKLSMGHVRPLITLSEEQALKLANRAIEEQLSVRDVENLVKGIQLQVQKKNKPKPPKDPHYAYVEGLIRRKYRAKTKVEDNKIIIKYTNQDDLNRILEIMGVIEE</sequence>
<dbReference type="PANTHER" id="PTHR33375:SF1">
    <property type="entry name" value="CHROMOSOME-PARTITIONING PROTEIN PARB-RELATED"/>
    <property type="match status" value="1"/>
</dbReference>
<gene>
    <name evidence="6" type="ORF">IAD15_06675</name>
</gene>
<dbReference type="GO" id="GO:0005694">
    <property type="term" value="C:chromosome"/>
    <property type="evidence" value="ECO:0007669"/>
    <property type="project" value="TreeGrafter"/>
</dbReference>
<dbReference type="InterPro" id="IPR041468">
    <property type="entry name" value="HTH_ParB/Spo0J"/>
</dbReference>
<dbReference type="Pfam" id="PF17762">
    <property type="entry name" value="HTH_ParB"/>
    <property type="match status" value="1"/>
</dbReference>
<comment type="similarity">
    <text evidence="2">Belongs to the ParB family.</text>
</comment>
<keyword evidence="4" id="KW-0238">DNA-binding</keyword>
<reference evidence="6" key="1">
    <citation type="submission" date="2020-10" db="EMBL/GenBank/DDBJ databases">
        <authorList>
            <person name="Gilroy R."/>
        </authorList>
    </citation>
    <scope>NUCLEOTIDE SEQUENCE</scope>
    <source>
        <strain evidence="6">CHK195-11698</strain>
    </source>
</reference>
<dbReference type="SMART" id="SM00470">
    <property type="entry name" value="ParB"/>
    <property type="match status" value="1"/>
</dbReference>
<dbReference type="EMBL" id="DVMJ01000055">
    <property type="protein sequence ID" value="HIU13738.1"/>
    <property type="molecule type" value="Genomic_DNA"/>
</dbReference>
<dbReference type="GO" id="GO:0003677">
    <property type="term" value="F:DNA binding"/>
    <property type="evidence" value="ECO:0007669"/>
    <property type="project" value="UniProtKB-KW"/>
</dbReference>
<evidence type="ECO:0000256" key="2">
    <source>
        <dbReference type="ARBA" id="ARBA00006295"/>
    </source>
</evidence>
<name>A0A9D1KZM9_9FIRM</name>
<dbReference type="InterPro" id="IPR003115">
    <property type="entry name" value="ParB_N"/>
</dbReference>
<dbReference type="InterPro" id="IPR004437">
    <property type="entry name" value="ParB/RepB/Spo0J"/>
</dbReference>
<protein>
    <submittedName>
        <fullName evidence="6">ParB/RepB/Spo0J family partition protein</fullName>
    </submittedName>
</protein>
<evidence type="ECO:0000256" key="4">
    <source>
        <dbReference type="ARBA" id="ARBA00023125"/>
    </source>
</evidence>
<comment type="subcellular location">
    <subcellularLocation>
        <location evidence="1">Cytoplasm</location>
        <location evidence="1">Nucleoid</location>
    </subcellularLocation>
</comment>
<dbReference type="SUPFAM" id="SSF110849">
    <property type="entry name" value="ParB/Sulfiredoxin"/>
    <property type="match status" value="1"/>
</dbReference>
<dbReference type="Gene3D" id="3.90.1530.30">
    <property type="match status" value="1"/>
</dbReference>
<evidence type="ECO:0000256" key="1">
    <source>
        <dbReference type="ARBA" id="ARBA00004453"/>
    </source>
</evidence>
<dbReference type="AlphaFoldDB" id="A0A9D1KZM9"/>
<evidence type="ECO:0000256" key="3">
    <source>
        <dbReference type="ARBA" id="ARBA00022829"/>
    </source>
</evidence>
<dbReference type="Gene3D" id="1.10.10.2830">
    <property type="match status" value="1"/>
</dbReference>
<dbReference type="SUPFAM" id="SSF109709">
    <property type="entry name" value="KorB DNA-binding domain-like"/>
    <property type="match status" value="1"/>
</dbReference>
<dbReference type="GO" id="GO:0009295">
    <property type="term" value="C:nucleoid"/>
    <property type="evidence" value="ECO:0007669"/>
    <property type="project" value="UniProtKB-SubCell"/>
</dbReference>
<dbReference type="InterPro" id="IPR036086">
    <property type="entry name" value="ParB/Sulfiredoxin_sf"/>
</dbReference>
<dbReference type="GO" id="GO:0045881">
    <property type="term" value="P:positive regulation of sporulation resulting in formation of a cellular spore"/>
    <property type="evidence" value="ECO:0007669"/>
    <property type="project" value="TreeGrafter"/>
</dbReference>
<dbReference type="CDD" id="cd16393">
    <property type="entry name" value="SPO0J_N"/>
    <property type="match status" value="1"/>
</dbReference>
<reference evidence="6" key="2">
    <citation type="journal article" date="2021" name="PeerJ">
        <title>Extensive microbial diversity within the chicken gut microbiome revealed by metagenomics and culture.</title>
        <authorList>
            <person name="Gilroy R."/>
            <person name="Ravi A."/>
            <person name="Getino M."/>
            <person name="Pursley I."/>
            <person name="Horton D.L."/>
            <person name="Alikhan N.F."/>
            <person name="Baker D."/>
            <person name="Gharbi K."/>
            <person name="Hall N."/>
            <person name="Watson M."/>
            <person name="Adriaenssens E.M."/>
            <person name="Foster-Nyarko E."/>
            <person name="Jarju S."/>
            <person name="Secka A."/>
            <person name="Antonio M."/>
            <person name="Oren A."/>
            <person name="Chaudhuri R.R."/>
            <person name="La Ragione R."/>
            <person name="Hildebrand F."/>
            <person name="Pallen M.J."/>
        </authorList>
    </citation>
    <scope>NUCLEOTIDE SEQUENCE</scope>
    <source>
        <strain evidence="6">CHK195-11698</strain>
    </source>
</reference>
<dbReference type="InterPro" id="IPR050336">
    <property type="entry name" value="Chromosome_partition/occlusion"/>
</dbReference>
<organism evidence="6 7">
    <name type="scientific">Candidatus Fimiplasma intestinipullorum</name>
    <dbReference type="NCBI Taxonomy" id="2840825"/>
    <lineage>
        <taxon>Bacteria</taxon>
        <taxon>Bacillati</taxon>
        <taxon>Bacillota</taxon>
        <taxon>Clostridia</taxon>
        <taxon>Eubacteriales</taxon>
        <taxon>Candidatus Fimiplasma</taxon>
    </lineage>
</organism>
<dbReference type="Proteomes" id="UP000824175">
    <property type="component" value="Unassembled WGS sequence"/>
</dbReference>
<dbReference type="NCBIfam" id="TIGR00180">
    <property type="entry name" value="parB_part"/>
    <property type="match status" value="1"/>
</dbReference>
<keyword evidence="3" id="KW-0159">Chromosome partition</keyword>
<dbReference type="PANTHER" id="PTHR33375">
    <property type="entry name" value="CHROMOSOME-PARTITIONING PROTEIN PARB-RELATED"/>
    <property type="match status" value="1"/>
</dbReference>
<dbReference type="FunFam" id="1.10.10.2830:FF:000001">
    <property type="entry name" value="Chromosome partitioning protein ParB"/>
    <property type="match status" value="1"/>
</dbReference>
<dbReference type="GO" id="GO:0007059">
    <property type="term" value="P:chromosome segregation"/>
    <property type="evidence" value="ECO:0007669"/>
    <property type="project" value="UniProtKB-KW"/>
</dbReference>